<sequence>MFFVNRLGFDPDLPLYRIVGIIDDHYIVQTLKGLKKVKSSGTDMKNINDVIRIEQL</sequence>
<evidence type="ECO:0000313" key="1">
    <source>
        <dbReference type="EMBL" id="KHE93097.1"/>
    </source>
</evidence>
<accession>A0A0B0EJ66</accession>
<reference evidence="1 2" key="1">
    <citation type="submission" date="2014-10" db="EMBL/GenBank/DDBJ databases">
        <title>Draft genome of anammox bacterium scalindua brodae, obtained using differential coverage binning of sequence data from two enrichment reactors.</title>
        <authorList>
            <person name="Speth D.R."/>
            <person name="Russ L."/>
            <person name="Kartal B."/>
            <person name="Op den Camp H.J."/>
            <person name="Dutilh B.E."/>
            <person name="Jetten M.S."/>
        </authorList>
    </citation>
    <scope>NUCLEOTIDE SEQUENCE [LARGE SCALE GENOMIC DNA]</scope>
    <source>
        <strain evidence="1">RU1</strain>
    </source>
</reference>
<dbReference type="Proteomes" id="UP000030652">
    <property type="component" value="Unassembled WGS sequence"/>
</dbReference>
<name>A0A0B0EJ66_9BACT</name>
<evidence type="ECO:0000313" key="2">
    <source>
        <dbReference type="Proteomes" id="UP000030652"/>
    </source>
</evidence>
<gene>
    <name evidence="1" type="ORF">SCABRO_01151</name>
</gene>
<comment type="caution">
    <text evidence="1">The sequence shown here is derived from an EMBL/GenBank/DDBJ whole genome shotgun (WGS) entry which is preliminary data.</text>
</comment>
<proteinExistence type="predicted"/>
<dbReference type="EMBL" id="JRYO01000073">
    <property type="protein sequence ID" value="KHE93097.1"/>
    <property type="molecule type" value="Genomic_DNA"/>
</dbReference>
<organism evidence="1 2">
    <name type="scientific">Candidatus Scalindua brodae</name>
    <dbReference type="NCBI Taxonomy" id="237368"/>
    <lineage>
        <taxon>Bacteria</taxon>
        <taxon>Pseudomonadati</taxon>
        <taxon>Planctomycetota</taxon>
        <taxon>Candidatus Brocadiia</taxon>
        <taxon>Candidatus Brocadiales</taxon>
        <taxon>Candidatus Scalinduaceae</taxon>
        <taxon>Candidatus Scalindua</taxon>
    </lineage>
</organism>
<protein>
    <submittedName>
        <fullName evidence="1">Uncharacterized protein</fullName>
    </submittedName>
</protein>
<dbReference type="AlphaFoldDB" id="A0A0B0EJ66"/>